<keyword evidence="1" id="KW-0489">Methyltransferase</keyword>
<dbReference type="EMBL" id="QURH01000069">
    <property type="protein sequence ID" value="RFU43055.1"/>
    <property type="molecule type" value="Genomic_DNA"/>
</dbReference>
<dbReference type="InterPro" id="IPR006764">
    <property type="entry name" value="SAM_dep_MeTrfase_SAV2177_type"/>
</dbReference>
<dbReference type="AlphaFoldDB" id="A0A372JSP4"/>
<proteinExistence type="predicted"/>
<name>A0A372JSP4_9ACTN</name>
<dbReference type="OrthoDB" id="3216820at2"/>
<reference evidence="1 2" key="1">
    <citation type="submission" date="2018-08" db="EMBL/GenBank/DDBJ databases">
        <title>Actinomadura jelena sp. nov., a novel Actinomycete isolated from soil in Chad.</title>
        <authorList>
            <person name="Shi L."/>
        </authorList>
    </citation>
    <scope>NUCLEOTIDE SEQUENCE [LARGE SCALE GENOMIC DNA]</scope>
    <source>
        <strain evidence="1 2">NEAU-G17</strain>
    </source>
</reference>
<dbReference type="PIRSF" id="PIRSF017393">
    <property type="entry name" value="MTase_SAV2177"/>
    <property type="match status" value="1"/>
</dbReference>
<dbReference type="RefSeq" id="WP_117356016.1">
    <property type="nucleotide sequence ID" value="NZ_QURH01000069.1"/>
</dbReference>
<dbReference type="Proteomes" id="UP000261811">
    <property type="component" value="Unassembled WGS sequence"/>
</dbReference>
<dbReference type="GO" id="GO:0008168">
    <property type="term" value="F:methyltransferase activity"/>
    <property type="evidence" value="ECO:0007669"/>
    <property type="project" value="UniProtKB-KW"/>
</dbReference>
<gene>
    <name evidence="1" type="ORF">DZF91_03270</name>
</gene>
<dbReference type="GO" id="GO:0032259">
    <property type="term" value="P:methylation"/>
    <property type="evidence" value="ECO:0007669"/>
    <property type="project" value="UniProtKB-KW"/>
</dbReference>
<evidence type="ECO:0000313" key="2">
    <source>
        <dbReference type="Proteomes" id="UP000261811"/>
    </source>
</evidence>
<dbReference type="Pfam" id="PF04672">
    <property type="entry name" value="Methyltransf_19"/>
    <property type="match status" value="1"/>
</dbReference>
<evidence type="ECO:0000313" key="1">
    <source>
        <dbReference type="EMBL" id="RFU43055.1"/>
    </source>
</evidence>
<comment type="caution">
    <text evidence="1">The sequence shown here is derived from an EMBL/GenBank/DDBJ whole genome shotgun (WGS) entry which is preliminary data.</text>
</comment>
<protein>
    <submittedName>
        <fullName evidence="1">SAM-dependent methyltransferase</fullName>
    </submittedName>
</protein>
<accession>A0A372JSP4</accession>
<dbReference type="SUPFAM" id="SSF53335">
    <property type="entry name" value="S-adenosyl-L-methionine-dependent methyltransferases"/>
    <property type="match status" value="1"/>
</dbReference>
<organism evidence="1 2">
    <name type="scientific">Actinomadura logoneensis</name>
    <dbReference type="NCBI Taxonomy" id="2293572"/>
    <lineage>
        <taxon>Bacteria</taxon>
        <taxon>Bacillati</taxon>
        <taxon>Actinomycetota</taxon>
        <taxon>Actinomycetes</taxon>
        <taxon>Streptosporangiales</taxon>
        <taxon>Thermomonosporaceae</taxon>
        <taxon>Actinomadura</taxon>
    </lineage>
</organism>
<dbReference type="Gene3D" id="3.40.50.150">
    <property type="entry name" value="Vaccinia Virus protein VP39"/>
    <property type="match status" value="1"/>
</dbReference>
<dbReference type="InterPro" id="IPR029063">
    <property type="entry name" value="SAM-dependent_MTases_sf"/>
</dbReference>
<keyword evidence="2" id="KW-1185">Reference proteome</keyword>
<sequence>MAGEWAPTGIDTSRPSPARIYDWLLGGKDNFAADRAAGERILRAAPHSVTAARENRAFLRRAVEYLTDQGVDQFLDIGTGLPTRDSVHEVAQRRLPGARVVYVDNDPIVSVHARALLSSTDNVALVEADLRDPAAIWADAQVRELIDFTRPVAVLLLAILHFVPDEDDPHAIVASLLSRAAPGSFLVVTHSTADLAPELSREVEQVYDGASASLHTRSRNEVERLLTGTEPVEPGLVFTSQWRPAPGTDVADPKEAALYAAVGRKP</sequence>
<keyword evidence="1" id="KW-0808">Transferase</keyword>